<feature type="compositionally biased region" description="Basic and acidic residues" evidence="1">
    <location>
        <begin position="8"/>
        <end position="20"/>
    </location>
</feature>
<organism evidence="2 3">
    <name type="scientific">Monoraphidium neglectum</name>
    <dbReference type="NCBI Taxonomy" id="145388"/>
    <lineage>
        <taxon>Eukaryota</taxon>
        <taxon>Viridiplantae</taxon>
        <taxon>Chlorophyta</taxon>
        <taxon>core chlorophytes</taxon>
        <taxon>Chlorophyceae</taxon>
        <taxon>CS clade</taxon>
        <taxon>Sphaeropleales</taxon>
        <taxon>Selenastraceae</taxon>
        <taxon>Monoraphidium</taxon>
    </lineage>
</organism>
<feature type="non-terminal residue" evidence="2">
    <location>
        <position position="1"/>
    </location>
</feature>
<protein>
    <submittedName>
        <fullName evidence="2">Uncharacterized protein</fullName>
    </submittedName>
</protein>
<dbReference type="GeneID" id="25734038"/>
<dbReference type="AlphaFoldDB" id="A0A0D2IUT6"/>
<keyword evidence="3" id="KW-1185">Reference proteome</keyword>
<evidence type="ECO:0000256" key="1">
    <source>
        <dbReference type="SAM" id="MobiDB-lite"/>
    </source>
</evidence>
<dbReference type="RefSeq" id="XP_013890692.1">
    <property type="nucleotide sequence ID" value="XM_014035238.1"/>
</dbReference>
<dbReference type="EMBL" id="KK106420">
    <property type="protein sequence ID" value="KIY91672.1"/>
    <property type="molecule type" value="Genomic_DNA"/>
</dbReference>
<evidence type="ECO:0000313" key="3">
    <source>
        <dbReference type="Proteomes" id="UP000054498"/>
    </source>
</evidence>
<evidence type="ECO:0000313" key="2">
    <source>
        <dbReference type="EMBL" id="KIY91672.1"/>
    </source>
</evidence>
<sequence length="94" mass="10574">LHLQARLPAHELHQVHDRPPAGRRRRRRGHRHAEGHRDGLAAPHHQFGGARCGRPPRARVRGREAAAGRGCGALEFVRVWRAQLVRAVFEVQGV</sequence>
<dbReference type="Proteomes" id="UP000054498">
    <property type="component" value="Unassembled WGS sequence"/>
</dbReference>
<accession>A0A0D2IUT6</accession>
<feature type="non-terminal residue" evidence="2">
    <location>
        <position position="94"/>
    </location>
</feature>
<proteinExistence type="predicted"/>
<reference evidence="2 3" key="1">
    <citation type="journal article" date="2013" name="BMC Genomics">
        <title>Reconstruction of the lipid metabolism for the microalga Monoraphidium neglectum from its genome sequence reveals characteristics suitable for biofuel production.</title>
        <authorList>
            <person name="Bogen C."/>
            <person name="Al-Dilaimi A."/>
            <person name="Albersmeier A."/>
            <person name="Wichmann J."/>
            <person name="Grundmann M."/>
            <person name="Rupp O."/>
            <person name="Lauersen K.J."/>
            <person name="Blifernez-Klassen O."/>
            <person name="Kalinowski J."/>
            <person name="Goesmann A."/>
            <person name="Mussgnug J.H."/>
            <person name="Kruse O."/>
        </authorList>
    </citation>
    <scope>NUCLEOTIDE SEQUENCE [LARGE SCALE GENOMIC DNA]</scope>
    <source>
        <strain evidence="2 3">SAG 48.87</strain>
    </source>
</reference>
<feature type="compositionally biased region" description="Basic residues" evidence="1">
    <location>
        <begin position="21"/>
        <end position="34"/>
    </location>
</feature>
<feature type="region of interest" description="Disordered" evidence="1">
    <location>
        <begin position="1"/>
        <end position="56"/>
    </location>
</feature>
<dbReference type="KEGG" id="mng:MNEG_16293"/>
<name>A0A0D2IUT6_9CHLO</name>
<gene>
    <name evidence="2" type="ORF">MNEG_16293</name>
</gene>